<dbReference type="PROSITE" id="PS51898">
    <property type="entry name" value="TYR_RECOMBINASE"/>
    <property type="match status" value="1"/>
</dbReference>
<dbReference type="SUPFAM" id="SSF56349">
    <property type="entry name" value="DNA breaking-rejoining enzymes"/>
    <property type="match status" value="1"/>
</dbReference>
<protein>
    <recommendedName>
        <fullName evidence="4">Tyr recombinase domain-containing protein</fullName>
    </recommendedName>
</protein>
<accession>A0A0F9JAE0</accession>
<dbReference type="GO" id="GO:0003677">
    <property type="term" value="F:DNA binding"/>
    <property type="evidence" value="ECO:0007669"/>
    <property type="project" value="UniProtKB-KW"/>
</dbReference>
<proteinExistence type="inferred from homology"/>
<dbReference type="InterPro" id="IPR010998">
    <property type="entry name" value="Integrase_recombinase_N"/>
</dbReference>
<gene>
    <name evidence="5" type="ORF">LCGC14_1554270</name>
</gene>
<dbReference type="Gene3D" id="1.10.150.130">
    <property type="match status" value="1"/>
</dbReference>
<dbReference type="InterPro" id="IPR050090">
    <property type="entry name" value="Tyrosine_recombinase_XerCD"/>
</dbReference>
<dbReference type="Gene3D" id="1.10.443.10">
    <property type="entry name" value="Intergrase catalytic core"/>
    <property type="match status" value="1"/>
</dbReference>
<feature type="domain" description="Tyr recombinase" evidence="4">
    <location>
        <begin position="156"/>
        <end position="324"/>
    </location>
</feature>
<keyword evidence="3" id="KW-0233">DNA recombination</keyword>
<dbReference type="GO" id="GO:0015074">
    <property type="term" value="P:DNA integration"/>
    <property type="evidence" value="ECO:0007669"/>
    <property type="project" value="InterPro"/>
</dbReference>
<dbReference type="PANTHER" id="PTHR30349">
    <property type="entry name" value="PHAGE INTEGRASE-RELATED"/>
    <property type="match status" value="1"/>
</dbReference>
<dbReference type="EMBL" id="LAZR01011923">
    <property type="protein sequence ID" value="KKM53428.1"/>
    <property type="molecule type" value="Genomic_DNA"/>
</dbReference>
<keyword evidence="2" id="KW-0238">DNA-binding</keyword>
<dbReference type="InterPro" id="IPR011010">
    <property type="entry name" value="DNA_brk_join_enz"/>
</dbReference>
<evidence type="ECO:0000256" key="2">
    <source>
        <dbReference type="ARBA" id="ARBA00023125"/>
    </source>
</evidence>
<dbReference type="GO" id="GO:0006310">
    <property type="term" value="P:DNA recombination"/>
    <property type="evidence" value="ECO:0007669"/>
    <property type="project" value="UniProtKB-KW"/>
</dbReference>
<evidence type="ECO:0000256" key="3">
    <source>
        <dbReference type="ARBA" id="ARBA00023172"/>
    </source>
</evidence>
<comment type="caution">
    <text evidence="5">The sequence shown here is derived from an EMBL/GenBank/DDBJ whole genome shotgun (WGS) entry which is preliminary data.</text>
</comment>
<organism evidence="5">
    <name type="scientific">marine sediment metagenome</name>
    <dbReference type="NCBI Taxonomy" id="412755"/>
    <lineage>
        <taxon>unclassified sequences</taxon>
        <taxon>metagenomes</taxon>
        <taxon>ecological metagenomes</taxon>
    </lineage>
</organism>
<evidence type="ECO:0000256" key="1">
    <source>
        <dbReference type="ARBA" id="ARBA00008857"/>
    </source>
</evidence>
<dbReference type="InterPro" id="IPR013762">
    <property type="entry name" value="Integrase-like_cat_sf"/>
</dbReference>
<dbReference type="Pfam" id="PF00589">
    <property type="entry name" value="Phage_integrase"/>
    <property type="match status" value="1"/>
</dbReference>
<evidence type="ECO:0000259" key="4">
    <source>
        <dbReference type="PROSITE" id="PS51898"/>
    </source>
</evidence>
<name>A0A0F9JAE0_9ZZZZ</name>
<dbReference type="PANTHER" id="PTHR30349:SF64">
    <property type="entry name" value="PROPHAGE INTEGRASE INTD-RELATED"/>
    <property type="match status" value="1"/>
</dbReference>
<comment type="similarity">
    <text evidence="1">Belongs to the 'phage' integrase family.</text>
</comment>
<dbReference type="CDD" id="cd00796">
    <property type="entry name" value="INT_Rci_Hp1_C"/>
    <property type="match status" value="1"/>
</dbReference>
<sequence length="350" mass="41324">MLYKRSNSKFWWCKFTAPNGQRVRKSTKTVDKRLAQEFEDKYRASLWRIIQLGERPRRTWKEAVLRWHMESQDKKTIDDDLAHIRWLDPYLGDLYLDEVIRDRIDSVTTAKLNTGVKPATVNRMLEVIRAILNRAFREWEWLEKVPYVRMLKEPKRRIRWLHTDEVQRLLLYLPPHLSAMVRFSLATGLRESNVTRLEWSQVDLSRRMAWIHADQAKAGRPIGIPLNNEAVILLRQQQGNHTIFVFTYKGRPIKKANTKAWREALKKAEIENFRWHDLRHTWASWHIQNGTPIHILQEMGGWSDIKMVQRYAHLSSEHLSPYADSLCQLKTIGGTFSATQTPGIKKAIIN</sequence>
<dbReference type="InterPro" id="IPR002104">
    <property type="entry name" value="Integrase_catalytic"/>
</dbReference>
<reference evidence="5" key="1">
    <citation type="journal article" date="2015" name="Nature">
        <title>Complex archaea that bridge the gap between prokaryotes and eukaryotes.</title>
        <authorList>
            <person name="Spang A."/>
            <person name="Saw J.H."/>
            <person name="Jorgensen S.L."/>
            <person name="Zaremba-Niedzwiedzka K."/>
            <person name="Martijn J."/>
            <person name="Lind A.E."/>
            <person name="van Eijk R."/>
            <person name="Schleper C."/>
            <person name="Guy L."/>
            <person name="Ettema T.J."/>
        </authorList>
    </citation>
    <scope>NUCLEOTIDE SEQUENCE</scope>
</reference>
<evidence type="ECO:0000313" key="5">
    <source>
        <dbReference type="EMBL" id="KKM53428.1"/>
    </source>
</evidence>
<dbReference type="AlphaFoldDB" id="A0A0F9JAE0"/>